<reference evidence="18" key="1">
    <citation type="journal article" date="2021" name="PeerJ">
        <title>Extensive microbial diversity within the chicken gut microbiome revealed by metagenomics and culture.</title>
        <authorList>
            <person name="Gilroy R."/>
            <person name="Ravi A."/>
            <person name="Getino M."/>
            <person name="Pursley I."/>
            <person name="Horton D.L."/>
            <person name="Alikhan N.F."/>
            <person name="Baker D."/>
            <person name="Gharbi K."/>
            <person name="Hall N."/>
            <person name="Watson M."/>
            <person name="Adriaenssens E.M."/>
            <person name="Foster-Nyarko E."/>
            <person name="Jarju S."/>
            <person name="Secka A."/>
            <person name="Antonio M."/>
            <person name="Oren A."/>
            <person name="Chaudhuri R.R."/>
            <person name="La Ragione R."/>
            <person name="Hildebrand F."/>
            <person name="Pallen M.J."/>
        </authorList>
    </citation>
    <scope>NUCLEOTIDE SEQUENCE</scope>
    <source>
        <strain evidence="18">811</strain>
    </source>
</reference>
<keyword evidence="11 17" id="KW-0408">Iron</keyword>
<evidence type="ECO:0000256" key="11">
    <source>
        <dbReference type="ARBA" id="ARBA00023004"/>
    </source>
</evidence>
<organism evidence="18 19">
    <name type="scientific">Candidatus Borkfalkia faecipullorum</name>
    <dbReference type="NCBI Taxonomy" id="2838510"/>
    <lineage>
        <taxon>Bacteria</taxon>
        <taxon>Bacillati</taxon>
        <taxon>Bacillota</taxon>
        <taxon>Clostridia</taxon>
        <taxon>Christensenellales</taxon>
        <taxon>Christensenellaceae</taxon>
        <taxon>Candidatus Borkfalkia</taxon>
    </lineage>
</organism>
<keyword evidence="9 17" id="KW-0671">Queuosine biosynthesis</keyword>
<dbReference type="GO" id="GO:0051539">
    <property type="term" value="F:4 iron, 4 sulfur cluster binding"/>
    <property type="evidence" value="ECO:0007669"/>
    <property type="project" value="UniProtKB-UniRule"/>
</dbReference>
<gene>
    <name evidence="17" type="primary">queH</name>
    <name evidence="18" type="ORF">H9741_01695</name>
</gene>
<evidence type="ECO:0000256" key="16">
    <source>
        <dbReference type="ARBA" id="ARBA00047415"/>
    </source>
</evidence>
<evidence type="ECO:0000313" key="19">
    <source>
        <dbReference type="Proteomes" id="UP000824204"/>
    </source>
</evidence>
<keyword evidence="6 17" id="KW-0004">4Fe-4S</keyword>
<evidence type="ECO:0000256" key="10">
    <source>
        <dbReference type="ARBA" id="ARBA00023002"/>
    </source>
</evidence>
<evidence type="ECO:0000256" key="15">
    <source>
        <dbReference type="ARBA" id="ARBA00031446"/>
    </source>
</evidence>
<comment type="pathway">
    <text evidence="2 17">tRNA modification; tRNA-queuosine biosynthesis.</text>
</comment>
<evidence type="ECO:0000313" key="18">
    <source>
        <dbReference type="EMBL" id="HIX07164.1"/>
    </source>
</evidence>
<dbReference type="Proteomes" id="UP000824204">
    <property type="component" value="Unassembled WGS sequence"/>
</dbReference>
<dbReference type="PANTHER" id="PTHR36701">
    <property type="entry name" value="EPOXYQUEUOSINE REDUCTASE QUEH"/>
    <property type="match status" value="1"/>
</dbReference>
<evidence type="ECO:0000256" key="7">
    <source>
        <dbReference type="ARBA" id="ARBA00022694"/>
    </source>
</evidence>
<comment type="similarity">
    <text evidence="3 17">Belongs to the QueH family.</text>
</comment>
<feature type="binding site" evidence="17">
    <location>
        <position position="29"/>
    </location>
    <ligand>
        <name>[4Fe-4S] cluster</name>
        <dbReference type="ChEBI" id="CHEBI:49883"/>
    </ligand>
</feature>
<keyword evidence="8 17" id="KW-0479">Metal-binding</keyword>
<feature type="binding site" evidence="17">
    <location>
        <position position="110"/>
    </location>
    <ligand>
        <name>[4Fe-4S] cluster</name>
        <dbReference type="ChEBI" id="CHEBI:49883"/>
    </ligand>
</feature>
<dbReference type="EC" id="1.17.99.6" evidence="4 17"/>
<evidence type="ECO:0000256" key="17">
    <source>
        <dbReference type="HAMAP-Rule" id="MF_02089"/>
    </source>
</evidence>
<dbReference type="PANTHER" id="PTHR36701:SF1">
    <property type="entry name" value="EPOXYQUEUOSINE REDUCTASE QUEH"/>
    <property type="match status" value="1"/>
</dbReference>
<dbReference type="AlphaFoldDB" id="A0A9D2AEW4"/>
<evidence type="ECO:0000256" key="6">
    <source>
        <dbReference type="ARBA" id="ARBA00022485"/>
    </source>
</evidence>
<evidence type="ECO:0000256" key="2">
    <source>
        <dbReference type="ARBA" id="ARBA00004691"/>
    </source>
</evidence>
<comment type="function">
    <text evidence="1 17">Catalyzes the conversion of epoxyqueuosine (oQ) to queuosine (Q), which is a hypermodified base found in the wobble positions of tRNA(Asp), tRNA(Asn), tRNA(His) and tRNA(Tyr).</text>
</comment>
<keyword evidence="14 17" id="KW-0676">Redox-active center</keyword>
<reference evidence="18" key="2">
    <citation type="submission" date="2021-04" db="EMBL/GenBank/DDBJ databases">
        <authorList>
            <person name="Gilroy R."/>
        </authorList>
    </citation>
    <scope>NUCLEOTIDE SEQUENCE</scope>
    <source>
        <strain evidence="18">811</strain>
    </source>
</reference>
<proteinExistence type="inferred from homology"/>
<accession>A0A9D2AEW4</accession>
<protein>
    <recommendedName>
        <fullName evidence="5 17">Epoxyqueuosine reductase QueH</fullName>
        <ecNumber evidence="4 17">1.17.99.6</ecNumber>
    </recommendedName>
    <alternativeName>
        <fullName evidence="15 17">Queuosine biosynthesis protein QueH</fullName>
    </alternativeName>
</protein>
<keyword evidence="7 17" id="KW-0819">tRNA processing</keyword>
<evidence type="ECO:0000256" key="14">
    <source>
        <dbReference type="ARBA" id="ARBA00023284"/>
    </source>
</evidence>
<evidence type="ECO:0000256" key="9">
    <source>
        <dbReference type="ARBA" id="ARBA00022785"/>
    </source>
</evidence>
<dbReference type="InterPro" id="IPR003828">
    <property type="entry name" value="QueH"/>
</dbReference>
<evidence type="ECO:0000256" key="12">
    <source>
        <dbReference type="ARBA" id="ARBA00023014"/>
    </source>
</evidence>
<feature type="disulfide bond" description="Redox-active" evidence="17">
    <location>
        <begin position="189"/>
        <end position="191"/>
    </location>
</feature>
<feature type="binding site" evidence="17">
    <location>
        <position position="28"/>
    </location>
    <ligand>
        <name>[4Fe-4S] cluster</name>
        <dbReference type="ChEBI" id="CHEBI:49883"/>
    </ligand>
</feature>
<keyword evidence="13 17" id="KW-1015">Disulfide bond</keyword>
<comment type="caution">
    <text evidence="18">The sequence shown here is derived from an EMBL/GenBank/DDBJ whole genome shotgun (WGS) entry which is preliminary data.</text>
</comment>
<dbReference type="GO" id="GO:0052693">
    <property type="term" value="F:epoxyqueuosine reductase activity"/>
    <property type="evidence" value="ECO:0007669"/>
    <property type="project" value="UniProtKB-UniRule"/>
</dbReference>
<dbReference type="GO" id="GO:0008616">
    <property type="term" value="P:tRNA queuosine(34) biosynthetic process"/>
    <property type="evidence" value="ECO:0007669"/>
    <property type="project" value="UniProtKB-UniRule"/>
</dbReference>
<comment type="catalytic activity">
    <reaction evidence="16 17">
        <text>epoxyqueuosine(34) in tRNA + AH2 = queuosine(34) in tRNA + A + H2O</text>
        <dbReference type="Rhea" id="RHEA:32159"/>
        <dbReference type="Rhea" id="RHEA-COMP:18571"/>
        <dbReference type="Rhea" id="RHEA-COMP:18582"/>
        <dbReference type="ChEBI" id="CHEBI:13193"/>
        <dbReference type="ChEBI" id="CHEBI:15377"/>
        <dbReference type="ChEBI" id="CHEBI:17499"/>
        <dbReference type="ChEBI" id="CHEBI:194431"/>
        <dbReference type="ChEBI" id="CHEBI:194443"/>
        <dbReference type="EC" id="1.17.99.6"/>
    </reaction>
</comment>
<keyword evidence="10 17" id="KW-0560">Oxidoreductase</keyword>
<dbReference type="Pfam" id="PF02677">
    <property type="entry name" value="QueH"/>
    <property type="match status" value="1"/>
</dbReference>
<evidence type="ECO:0000256" key="1">
    <source>
        <dbReference type="ARBA" id="ARBA00002268"/>
    </source>
</evidence>
<keyword evidence="12 17" id="KW-0411">Iron-sulfur</keyword>
<evidence type="ECO:0000256" key="13">
    <source>
        <dbReference type="ARBA" id="ARBA00023157"/>
    </source>
</evidence>
<evidence type="ECO:0000256" key="3">
    <source>
        <dbReference type="ARBA" id="ARBA00008207"/>
    </source>
</evidence>
<evidence type="ECO:0000256" key="5">
    <source>
        <dbReference type="ARBA" id="ARBA00016895"/>
    </source>
</evidence>
<evidence type="ECO:0000256" key="8">
    <source>
        <dbReference type="ARBA" id="ARBA00022723"/>
    </source>
</evidence>
<feature type="binding site" evidence="17">
    <location>
        <position position="107"/>
    </location>
    <ligand>
        <name>[4Fe-4S] cluster</name>
        <dbReference type="ChEBI" id="CHEBI:49883"/>
    </ligand>
</feature>
<dbReference type="GO" id="GO:0046872">
    <property type="term" value="F:metal ion binding"/>
    <property type="evidence" value="ECO:0007669"/>
    <property type="project" value="UniProtKB-KW"/>
</dbReference>
<name>A0A9D2AEW4_9FIRM</name>
<dbReference type="HAMAP" id="MF_02089">
    <property type="entry name" value="QueH"/>
    <property type="match status" value="1"/>
</dbReference>
<evidence type="ECO:0000256" key="4">
    <source>
        <dbReference type="ARBA" id="ARBA00012622"/>
    </source>
</evidence>
<dbReference type="EMBL" id="DXFX01000023">
    <property type="protein sequence ID" value="HIX07164.1"/>
    <property type="molecule type" value="Genomic_DNA"/>
</dbReference>
<sequence>MNKPDFNKRMLELCRTVSPGEKLLLHSCCGPCSSRCLETLKEFFKVTVLFYNPNITDPAEYEKRKGEQLRFLRETGWADFLDCDYAPQEFFSYVRGLEGEKEGGARCYKCYRLRLEKTAQLAKEGGYGWFCSTLSVSPHKNAAWLNELGEEIEKRTGVRWLYSDFKKENGYLRSVRLAQEHNLYRQNYCGCIFSDWTKNPSL</sequence>